<keyword evidence="7" id="KW-0812">Transmembrane</keyword>
<evidence type="ECO:0000256" key="4">
    <source>
        <dbReference type="ARBA" id="ARBA00023098"/>
    </source>
</evidence>
<feature type="transmembrane region" description="Helical" evidence="7">
    <location>
        <begin position="199"/>
        <end position="219"/>
    </location>
</feature>
<evidence type="ECO:0000256" key="5">
    <source>
        <dbReference type="ARBA" id="ARBA00023315"/>
    </source>
</evidence>
<dbReference type="GO" id="GO:0006654">
    <property type="term" value="P:phosphatidic acid biosynthetic process"/>
    <property type="evidence" value="ECO:0007669"/>
    <property type="project" value="TreeGrafter"/>
</dbReference>
<evidence type="ECO:0000256" key="1">
    <source>
        <dbReference type="ARBA" id="ARBA00005189"/>
    </source>
</evidence>
<dbReference type="SUPFAM" id="SSF69593">
    <property type="entry name" value="Glycerol-3-phosphate (1)-acyltransferase"/>
    <property type="match status" value="1"/>
</dbReference>
<keyword evidence="3" id="KW-0808">Transferase</keyword>
<evidence type="ECO:0000256" key="2">
    <source>
        <dbReference type="ARBA" id="ARBA00022516"/>
    </source>
</evidence>
<name>A0A7S0KXB3_MICPS</name>
<accession>A0A7S0KXB3</accession>
<dbReference type="Pfam" id="PF01553">
    <property type="entry name" value="Acyltransferase"/>
    <property type="match status" value="1"/>
</dbReference>
<reference evidence="9" key="1">
    <citation type="submission" date="2021-01" db="EMBL/GenBank/DDBJ databases">
        <authorList>
            <person name="Corre E."/>
            <person name="Pelletier E."/>
            <person name="Niang G."/>
            <person name="Scheremetjew M."/>
            <person name="Finn R."/>
            <person name="Kale V."/>
            <person name="Holt S."/>
            <person name="Cochrane G."/>
            <person name="Meng A."/>
            <person name="Brown T."/>
            <person name="Cohen L."/>
        </authorList>
    </citation>
    <scope>NUCLEOTIDE SEQUENCE</scope>
    <source>
        <strain evidence="9">CCMP494</strain>
    </source>
</reference>
<keyword evidence="7" id="KW-0472">Membrane</keyword>
<feature type="domain" description="Phospholipid/glycerol acyltransferase" evidence="8">
    <location>
        <begin position="171"/>
        <end position="284"/>
    </location>
</feature>
<evidence type="ECO:0000256" key="6">
    <source>
        <dbReference type="SAM" id="MobiDB-lite"/>
    </source>
</evidence>
<feature type="compositionally biased region" description="Low complexity" evidence="6">
    <location>
        <begin position="14"/>
        <end position="37"/>
    </location>
</feature>
<feature type="region of interest" description="Disordered" evidence="6">
    <location>
        <begin position="1"/>
        <end position="43"/>
    </location>
</feature>
<keyword evidence="5" id="KW-0012">Acyltransferase</keyword>
<evidence type="ECO:0000256" key="3">
    <source>
        <dbReference type="ARBA" id="ARBA00022679"/>
    </source>
</evidence>
<evidence type="ECO:0000256" key="7">
    <source>
        <dbReference type="SAM" id="Phobius"/>
    </source>
</evidence>
<dbReference type="InterPro" id="IPR002123">
    <property type="entry name" value="Plipid/glycerol_acylTrfase"/>
</dbReference>
<dbReference type="PANTHER" id="PTHR10434:SF64">
    <property type="entry name" value="1-ACYL-SN-GLYCEROL-3-PHOSPHATE ACYLTRANSFERASE-RELATED"/>
    <property type="match status" value="1"/>
</dbReference>
<dbReference type="CDD" id="cd07989">
    <property type="entry name" value="LPLAT_AGPAT-like"/>
    <property type="match status" value="1"/>
</dbReference>
<keyword evidence="7" id="KW-1133">Transmembrane helix</keyword>
<comment type="pathway">
    <text evidence="1">Lipid metabolism.</text>
</comment>
<protein>
    <recommendedName>
        <fullName evidence="8">Phospholipid/glycerol acyltransferase domain-containing protein</fullName>
    </recommendedName>
</protein>
<dbReference type="AlphaFoldDB" id="A0A7S0KXB3"/>
<evidence type="ECO:0000259" key="8">
    <source>
        <dbReference type="SMART" id="SM00563"/>
    </source>
</evidence>
<dbReference type="GO" id="GO:0003841">
    <property type="term" value="F:1-acylglycerol-3-phosphate O-acyltransferase activity"/>
    <property type="evidence" value="ECO:0007669"/>
    <property type="project" value="TreeGrafter"/>
</dbReference>
<feature type="transmembrane region" description="Helical" evidence="7">
    <location>
        <begin position="104"/>
        <end position="128"/>
    </location>
</feature>
<dbReference type="PANTHER" id="PTHR10434">
    <property type="entry name" value="1-ACYL-SN-GLYCEROL-3-PHOSPHATE ACYLTRANSFERASE"/>
    <property type="match status" value="1"/>
</dbReference>
<evidence type="ECO:0000313" key="9">
    <source>
        <dbReference type="EMBL" id="CAD8595083.1"/>
    </source>
</evidence>
<keyword evidence="4" id="KW-0443">Lipid metabolism</keyword>
<keyword evidence="2" id="KW-0444">Lipid biosynthesis</keyword>
<sequence>MTASVSARVPAGIRARANTATRSSAATGPAATAGARPMGSPPFAPRARPAAGLRLVSAPGNSAVGSRARCVETRASSTAAAPNPDASKPADDKVGIFAILRAQLFYLFTFTLALPLFASMVVMFPFVYLTDKYRRNALSFVNDVWATVSTSLFCPIEVVGREHLPSVETPAVYVANHASYLDIYSLFHLRRPFKFISKVSNFIIPIIGWSMYMTGHIALKRTDRKSQMKTLKDCRELLQNDCSVLFFPEGTRSADGTMADFKKGAFSVAAKENALVVPVTLVNCSKVMKNGREWAMRSVPGGIKVVVHPPIRSTNADELCEKSFNTIKETLVQYS</sequence>
<gene>
    <name evidence="9" type="ORF">MSP1404_LOCUS12488</name>
</gene>
<dbReference type="SMART" id="SM00563">
    <property type="entry name" value="PlsC"/>
    <property type="match status" value="1"/>
</dbReference>
<organism evidence="9">
    <name type="scientific">Micromonas pusilla</name>
    <name type="common">Picoplanktonic green alga</name>
    <name type="synonym">Chromulina pusilla</name>
    <dbReference type="NCBI Taxonomy" id="38833"/>
    <lineage>
        <taxon>Eukaryota</taxon>
        <taxon>Viridiplantae</taxon>
        <taxon>Chlorophyta</taxon>
        <taxon>Mamiellophyceae</taxon>
        <taxon>Mamiellales</taxon>
        <taxon>Mamiellaceae</taxon>
        <taxon>Micromonas</taxon>
    </lineage>
</organism>
<dbReference type="EMBL" id="HBEV01016005">
    <property type="protein sequence ID" value="CAD8595083.1"/>
    <property type="molecule type" value="Transcribed_RNA"/>
</dbReference>
<proteinExistence type="predicted"/>